<dbReference type="EMBL" id="BNBD01000020">
    <property type="protein sequence ID" value="GHF70905.1"/>
    <property type="molecule type" value="Genomic_DNA"/>
</dbReference>
<keyword evidence="1" id="KW-0175">Coiled coil</keyword>
<reference evidence="3" key="2">
    <citation type="submission" date="2020-09" db="EMBL/GenBank/DDBJ databases">
        <authorList>
            <person name="Sun Q."/>
            <person name="Ohkuma M."/>
        </authorList>
    </citation>
    <scope>NUCLEOTIDE SEQUENCE</scope>
    <source>
        <strain evidence="3">JCM 4059</strain>
    </source>
</reference>
<reference evidence="3" key="1">
    <citation type="journal article" date="2014" name="Int. J. Syst. Evol. Microbiol.">
        <title>Complete genome sequence of Corynebacterium casei LMG S-19264T (=DSM 44701T), isolated from a smear-ripened cheese.</title>
        <authorList>
            <consortium name="US DOE Joint Genome Institute (JGI-PGF)"/>
            <person name="Walter F."/>
            <person name="Albersmeier A."/>
            <person name="Kalinowski J."/>
            <person name="Ruckert C."/>
        </authorList>
    </citation>
    <scope>NUCLEOTIDE SEQUENCE</scope>
    <source>
        <strain evidence="3">JCM 4059</strain>
    </source>
</reference>
<dbReference type="Proteomes" id="UP000638313">
    <property type="component" value="Unassembled WGS sequence"/>
</dbReference>
<dbReference type="GO" id="GO:0003735">
    <property type="term" value="F:structural constituent of ribosome"/>
    <property type="evidence" value="ECO:0007669"/>
    <property type="project" value="InterPro"/>
</dbReference>
<gene>
    <name evidence="3" type="ORF">GCM10010218_60300</name>
</gene>
<evidence type="ECO:0000256" key="1">
    <source>
        <dbReference type="SAM" id="Coils"/>
    </source>
</evidence>
<feature type="coiled-coil region" evidence="1">
    <location>
        <begin position="16"/>
        <end position="50"/>
    </location>
</feature>
<dbReference type="Pfam" id="PF00542">
    <property type="entry name" value="Ribosomal_L12"/>
    <property type="match status" value="1"/>
</dbReference>
<keyword evidence="4" id="KW-1185">Reference proteome</keyword>
<organism evidence="3 4">
    <name type="scientific">Streptomyces mashuensis</name>
    <dbReference type="NCBI Taxonomy" id="33904"/>
    <lineage>
        <taxon>Bacteria</taxon>
        <taxon>Bacillati</taxon>
        <taxon>Actinomycetota</taxon>
        <taxon>Actinomycetes</taxon>
        <taxon>Kitasatosporales</taxon>
        <taxon>Streptomycetaceae</taxon>
        <taxon>Streptomyces</taxon>
    </lineage>
</organism>
<sequence length="94" mass="10705">MDMALLFLFPLLGLLAWNIESRIERVNRKVSRLERKIDLILDQLGLQEENPELARIADLARTGQKIKAIKAYREFTGEGLAEAKNAVERLATRA</sequence>
<dbReference type="Gene3D" id="3.30.1390.10">
    <property type="match status" value="1"/>
</dbReference>
<proteinExistence type="predicted"/>
<accession>A0A919B8B5</accession>
<protein>
    <recommendedName>
        <fullName evidence="2">Large ribosomal subunit protein bL12 C-terminal domain-containing protein</fullName>
    </recommendedName>
</protein>
<comment type="caution">
    <text evidence="3">The sequence shown here is derived from an EMBL/GenBank/DDBJ whole genome shotgun (WGS) entry which is preliminary data.</text>
</comment>
<dbReference type="InterPro" id="IPR013823">
    <property type="entry name" value="Ribosomal_bL12_C"/>
</dbReference>
<evidence type="ECO:0000313" key="3">
    <source>
        <dbReference type="EMBL" id="GHF70905.1"/>
    </source>
</evidence>
<name>A0A919B8B5_9ACTN</name>
<dbReference type="GO" id="GO:0006412">
    <property type="term" value="P:translation"/>
    <property type="evidence" value="ECO:0007669"/>
    <property type="project" value="InterPro"/>
</dbReference>
<dbReference type="RefSeq" id="WP_190132936.1">
    <property type="nucleotide sequence ID" value="NZ_BNBD01000020.1"/>
</dbReference>
<dbReference type="SUPFAM" id="SSF54736">
    <property type="entry name" value="ClpS-like"/>
    <property type="match status" value="1"/>
</dbReference>
<dbReference type="AlphaFoldDB" id="A0A919B8B5"/>
<evidence type="ECO:0000313" key="4">
    <source>
        <dbReference type="Proteomes" id="UP000638313"/>
    </source>
</evidence>
<evidence type="ECO:0000259" key="2">
    <source>
        <dbReference type="Pfam" id="PF00542"/>
    </source>
</evidence>
<dbReference type="InterPro" id="IPR014719">
    <property type="entry name" value="Ribosomal_bL12_C/ClpS-like"/>
</dbReference>
<feature type="domain" description="Large ribosomal subunit protein bL12 C-terminal" evidence="2">
    <location>
        <begin position="63"/>
        <end position="90"/>
    </location>
</feature>